<dbReference type="Proteomes" id="UP000078503">
    <property type="component" value="Unassembled WGS sequence"/>
</dbReference>
<dbReference type="EMBL" id="LVHF01000029">
    <property type="protein sequence ID" value="OAN13124.1"/>
    <property type="molecule type" value="Genomic_DNA"/>
</dbReference>
<proteinExistence type="predicted"/>
<protein>
    <submittedName>
        <fullName evidence="1">Uncharacterized protein</fullName>
    </submittedName>
</protein>
<dbReference type="OrthoDB" id="5917471at2"/>
<dbReference type="AlphaFoldDB" id="A0A178K8R4"/>
<accession>A0A178K8R4</accession>
<name>A0A178K8R4_9GAMM</name>
<organism evidence="1 2">
    <name type="scientific">Photobacterium jeanii</name>
    <dbReference type="NCBI Taxonomy" id="858640"/>
    <lineage>
        <taxon>Bacteria</taxon>
        <taxon>Pseudomonadati</taxon>
        <taxon>Pseudomonadota</taxon>
        <taxon>Gammaproteobacteria</taxon>
        <taxon>Vibrionales</taxon>
        <taxon>Vibrionaceae</taxon>
        <taxon>Photobacterium</taxon>
    </lineage>
</organism>
<comment type="caution">
    <text evidence="1">The sequence shown here is derived from an EMBL/GenBank/DDBJ whole genome shotgun (WGS) entry which is preliminary data.</text>
</comment>
<keyword evidence="2" id="KW-1185">Reference proteome</keyword>
<gene>
    <name evidence="1" type="ORF">A3K86_15790</name>
</gene>
<dbReference type="RefSeq" id="WP_068333208.1">
    <property type="nucleotide sequence ID" value="NZ_LVHF01000029.1"/>
</dbReference>
<evidence type="ECO:0000313" key="2">
    <source>
        <dbReference type="Proteomes" id="UP000078503"/>
    </source>
</evidence>
<reference evidence="1 2" key="1">
    <citation type="submission" date="2016-03" db="EMBL/GenBank/DDBJ databases">
        <title>Photobacterium proteolyticum sp. nov. a protease producing bacterium isolated from ocean sediments of Laizhou Bay.</title>
        <authorList>
            <person name="Li Y."/>
        </authorList>
    </citation>
    <scope>NUCLEOTIDE SEQUENCE [LARGE SCALE GENOMIC DNA]</scope>
    <source>
        <strain evidence="1 2">R-40508</strain>
    </source>
</reference>
<evidence type="ECO:0000313" key="1">
    <source>
        <dbReference type="EMBL" id="OAN13124.1"/>
    </source>
</evidence>
<sequence length="82" mass="9154">MVLSECKHLYQQHGIVEARVVHDFLSAGWSVTFIDGQGNSNPLTDTYGIPCSYDSLQQVEDVVHQVGNCPIAIDSLFRFAER</sequence>